<dbReference type="SUPFAM" id="SSF58113">
    <property type="entry name" value="Apolipoprotein A-I"/>
    <property type="match status" value="1"/>
</dbReference>
<dbReference type="EMBL" id="JAIXNE010000001">
    <property type="protein sequence ID" value="MCA6073944.1"/>
    <property type="molecule type" value="Genomic_DNA"/>
</dbReference>
<feature type="coiled-coil region" evidence="1">
    <location>
        <begin position="13"/>
        <end position="80"/>
    </location>
</feature>
<name>A0A9X1HKJ8_9BACT</name>
<accession>A0A9X1HKJ8</accession>
<sequence length="95" mass="11151">MTTNAQGNAEKFMQDLGKRLDAMISDLHNLKEKAKTDYADEIEELKKKGDTIREEIDEFREKHKDRFDEIHERLDRAAQELGKAIEAAFRKKETK</sequence>
<dbReference type="RefSeq" id="WP_225697054.1">
    <property type="nucleotide sequence ID" value="NZ_JAIXNE010000001.1"/>
</dbReference>
<evidence type="ECO:0008006" key="4">
    <source>
        <dbReference type="Google" id="ProtNLM"/>
    </source>
</evidence>
<comment type="caution">
    <text evidence="2">The sequence shown here is derived from an EMBL/GenBank/DDBJ whole genome shotgun (WGS) entry which is preliminary data.</text>
</comment>
<dbReference type="Proteomes" id="UP001139409">
    <property type="component" value="Unassembled WGS sequence"/>
</dbReference>
<keyword evidence="1" id="KW-0175">Coiled coil</keyword>
<dbReference type="Gene3D" id="1.20.120.20">
    <property type="entry name" value="Apolipoprotein"/>
    <property type="match status" value="1"/>
</dbReference>
<reference evidence="2" key="1">
    <citation type="submission" date="2021-09" db="EMBL/GenBank/DDBJ databases">
        <title>Fulvivirga sp. isolated from coastal sediment.</title>
        <authorList>
            <person name="Yu H."/>
        </authorList>
    </citation>
    <scope>NUCLEOTIDE SEQUENCE</scope>
    <source>
        <strain evidence="2">1062</strain>
    </source>
</reference>
<dbReference type="AlphaFoldDB" id="A0A9X1HKJ8"/>
<keyword evidence="3" id="KW-1185">Reference proteome</keyword>
<evidence type="ECO:0000313" key="3">
    <source>
        <dbReference type="Proteomes" id="UP001139409"/>
    </source>
</evidence>
<evidence type="ECO:0000313" key="2">
    <source>
        <dbReference type="EMBL" id="MCA6073944.1"/>
    </source>
</evidence>
<protein>
    <recommendedName>
        <fullName evidence="4">YtxH domain-containing protein</fullName>
    </recommendedName>
</protein>
<evidence type="ECO:0000256" key="1">
    <source>
        <dbReference type="SAM" id="Coils"/>
    </source>
</evidence>
<gene>
    <name evidence="2" type="ORF">LDX50_03640</name>
</gene>
<proteinExistence type="predicted"/>
<organism evidence="2 3">
    <name type="scientific">Fulvivirga sedimenti</name>
    <dbReference type="NCBI Taxonomy" id="2879465"/>
    <lineage>
        <taxon>Bacteria</taxon>
        <taxon>Pseudomonadati</taxon>
        <taxon>Bacteroidota</taxon>
        <taxon>Cytophagia</taxon>
        <taxon>Cytophagales</taxon>
        <taxon>Fulvivirgaceae</taxon>
        <taxon>Fulvivirga</taxon>
    </lineage>
</organism>